<dbReference type="Pfam" id="PF00388">
    <property type="entry name" value="PI-PLC-X"/>
    <property type="match status" value="1"/>
</dbReference>
<proteinExistence type="predicted"/>
<dbReference type="PANTHER" id="PTHR13593:SF147">
    <property type="entry name" value="1-PHOSPHATIDYLINOSITOL PHOSPHODIESTERASE-LIKE-RELATED"/>
    <property type="match status" value="1"/>
</dbReference>
<dbReference type="PROSITE" id="PS50007">
    <property type="entry name" value="PIPLC_X_DOMAIN"/>
    <property type="match status" value="1"/>
</dbReference>
<dbReference type="GO" id="GO:0006629">
    <property type="term" value="P:lipid metabolic process"/>
    <property type="evidence" value="ECO:0007669"/>
    <property type="project" value="InterPro"/>
</dbReference>
<dbReference type="InterPro" id="IPR000909">
    <property type="entry name" value="PLipase_C_PInositol-sp_X_dom"/>
</dbReference>
<dbReference type="InterPro" id="IPR051057">
    <property type="entry name" value="PI-PLC_domain"/>
</dbReference>
<dbReference type="Gene3D" id="3.20.20.190">
    <property type="entry name" value="Phosphatidylinositol (PI) phosphodiesterase"/>
    <property type="match status" value="1"/>
</dbReference>
<protein>
    <recommendedName>
        <fullName evidence="1">Phosphatidylinositol-specific phospholipase C X domain-containing protein</fullName>
    </recommendedName>
</protein>
<organism evidence="2 3">
    <name type="scientific">Triplophysa rosa</name>
    <name type="common">Cave loach</name>
    <dbReference type="NCBI Taxonomy" id="992332"/>
    <lineage>
        <taxon>Eukaryota</taxon>
        <taxon>Metazoa</taxon>
        <taxon>Chordata</taxon>
        <taxon>Craniata</taxon>
        <taxon>Vertebrata</taxon>
        <taxon>Euteleostomi</taxon>
        <taxon>Actinopterygii</taxon>
        <taxon>Neopterygii</taxon>
        <taxon>Teleostei</taxon>
        <taxon>Ostariophysi</taxon>
        <taxon>Cypriniformes</taxon>
        <taxon>Nemacheilidae</taxon>
        <taxon>Triplophysa</taxon>
    </lineage>
</organism>
<dbReference type="Proteomes" id="UP001059041">
    <property type="component" value="Linkage Group LG18"/>
</dbReference>
<name>A0A9W7TJI8_TRIRA</name>
<evidence type="ECO:0000259" key="1">
    <source>
        <dbReference type="SMART" id="SM00148"/>
    </source>
</evidence>
<dbReference type="SUPFAM" id="SSF51695">
    <property type="entry name" value="PLC-like phosphodiesterases"/>
    <property type="match status" value="1"/>
</dbReference>
<dbReference type="CDD" id="cd08586">
    <property type="entry name" value="PI-PLCc_BcPLC_like"/>
    <property type="match status" value="1"/>
</dbReference>
<dbReference type="EMBL" id="JAFHDT010000018">
    <property type="protein sequence ID" value="KAI7797154.1"/>
    <property type="molecule type" value="Genomic_DNA"/>
</dbReference>
<sequence>MNGQIACQSNCLRRVNCKLKLLFHLKSSGQLQIFNDQKTLILPDSYNIGWMATLDDNKLISEITIPGTHDALALHGGPLAKCQAWSLMDQLKAGIRYFDLRVSGEGLKIKHGIFDQNITFPEVQNTIKIFLSAYPTEIVLVRVKPVSSLKKKVPDLVENKINKAISWVDSSMPRIGQVRGKIVYVQKNNFKLGVPLTETDEKGDYRVTNVEKKMKKIREHLDRAKESLKNGSRSLFMSYSSGTGIGTIVGLLKWLTPKRVAEKINPLLYNYLQCASNENPKPYFGIIAMDFPGFDLIQMVIDPTTESETNNLETAL</sequence>
<evidence type="ECO:0000313" key="2">
    <source>
        <dbReference type="EMBL" id="KAI7797154.1"/>
    </source>
</evidence>
<comment type="caution">
    <text evidence="2">The sequence shown here is derived from an EMBL/GenBank/DDBJ whole genome shotgun (WGS) entry which is preliminary data.</text>
</comment>
<dbReference type="PANTHER" id="PTHR13593">
    <property type="match status" value="1"/>
</dbReference>
<gene>
    <name evidence="2" type="ORF">IRJ41_013968</name>
</gene>
<evidence type="ECO:0000313" key="3">
    <source>
        <dbReference type="Proteomes" id="UP001059041"/>
    </source>
</evidence>
<keyword evidence="3" id="KW-1185">Reference proteome</keyword>
<dbReference type="AlphaFoldDB" id="A0A9W7TJI8"/>
<accession>A0A9W7TJI8</accession>
<dbReference type="InterPro" id="IPR017946">
    <property type="entry name" value="PLC-like_Pdiesterase_TIM-brl"/>
</dbReference>
<dbReference type="SMART" id="SM00148">
    <property type="entry name" value="PLCXc"/>
    <property type="match status" value="1"/>
</dbReference>
<feature type="domain" description="Phosphatidylinositol-specific phospholipase C X" evidence="1">
    <location>
        <begin position="54"/>
        <end position="187"/>
    </location>
</feature>
<dbReference type="GO" id="GO:0008081">
    <property type="term" value="F:phosphoric diester hydrolase activity"/>
    <property type="evidence" value="ECO:0007669"/>
    <property type="project" value="InterPro"/>
</dbReference>
<reference evidence="2" key="1">
    <citation type="submission" date="2021-02" db="EMBL/GenBank/DDBJ databases">
        <title>Comparative genomics reveals that relaxation of natural selection precedes convergent phenotypic evolution of cavefish.</title>
        <authorList>
            <person name="Peng Z."/>
        </authorList>
    </citation>
    <scope>NUCLEOTIDE SEQUENCE</scope>
    <source>
        <tissue evidence="2">Muscle</tissue>
    </source>
</reference>